<keyword evidence="4" id="KW-0378">Hydrolase</keyword>
<dbReference type="Gene3D" id="3.60.15.10">
    <property type="entry name" value="Ribonuclease Z/Hydroxyacylglutathione hydrolase-like"/>
    <property type="match status" value="1"/>
</dbReference>
<evidence type="ECO:0000256" key="1">
    <source>
        <dbReference type="ARBA" id="ARBA00001947"/>
    </source>
</evidence>
<protein>
    <recommendedName>
        <fullName evidence="6">Metallo-beta-lactamase domain-containing protein</fullName>
    </recommendedName>
</protein>
<dbReference type="InterPro" id="IPR001279">
    <property type="entry name" value="Metallo-B-lactamas"/>
</dbReference>
<dbReference type="Pfam" id="PF00753">
    <property type="entry name" value="Lactamase_B"/>
    <property type="match status" value="1"/>
</dbReference>
<evidence type="ECO:0000313" key="7">
    <source>
        <dbReference type="EMBL" id="GHO57203.1"/>
    </source>
</evidence>
<dbReference type="EMBL" id="BNJG01000002">
    <property type="protein sequence ID" value="GHO57203.1"/>
    <property type="molecule type" value="Genomic_DNA"/>
</dbReference>
<dbReference type="PANTHER" id="PTHR42978">
    <property type="entry name" value="QUORUM-QUENCHING LACTONASE YTNP-RELATED-RELATED"/>
    <property type="match status" value="1"/>
</dbReference>
<dbReference type="Proteomes" id="UP000654345">
    <property type="component" value="Unassembled WGS sequence"/>
</dbReference>
<keyword evidence="3" id="KW-0479">Metal-binding</keyword>
<dbReference type="SMART" id="SM00849">
    <property type="entry name" value="Lactamase_B"/>
    <property type="match status" value="1"/>
</dbReference>
<keyword evidence="5" id="KW-0862">Zinc</keyword>
<evidence type="ECO:0000259" key="6">
    <source>
        <dbReference type="SMART" id="SM00849"/>
    </source>
</evidence>
<dbReference type="CDD" id="cd07729">
    <property type="entry name" value="AHL_lactonase_MBL-fold"/>
    <property type="match status" value="1"/>
</dbReference>
<comment type="caution">
    <text evidence="7">The sequence shown here is derived from an EMBL/GenBank/DDBJ whole genome shotgun (WGS) entry which is preliminary data.</text>
</comment>
<dbReference type="PANTHER" id="PTHR42978:SF7">
    <property type="entry name" value="METALLO-HYDROLASE RV2300C-RELATED"/>
    <property type="match status" value="1"/>
</dbReference>
<proteinExistence type="inferred from homology"/>
<evidence type="ECO:0000256" key="3">
    <source>
        <dbReference type="ARBA" id="ARBA00022723"/>
    </source>
</evidence>
<feature type="domain" description="Metallo-beta-lactamase" evidence="6">
    <location>
        <begin position="32"/>
        <end position="230"/>
    </location>
</feature>
<sequence length="246" mass="27313">MTTGSVTPRRLYPFQLSTSTVPVGAGRTLSMVSGCYLVELSDGRHILIDSGMPADAPVSPGMPPAEDAKNVLEHLDALGLRPEDISIVIATHFDVDHAGYHDAFPQAEFVVQRSHYELARSGHPRFAQARSHWDHPALRYRLLDGDTELLPGITLIETSGHTTGHQSVLLRLPETGPVLLAVDAVVMQRLFTPERTAWPTDEDQEQLHASTRKLLDIVEREHVTLTVFGHDGEQWRTLKKSPAYYD</sequence>
<gene>
    <name evidence="7" type="ORF">KSB_56780</name>
</gene>
<name>A0ABQ3UX05_9CHLR</name>
<keyword evidence="8" id="KW-1185">Reference proteome</keyword>
<accession>A0ABQ3UX05</accession>
<dbReference type="RefSeq" id="WP_201373624.1">
    <property type="nucleotide sequence ID" value="NZ_BNJG01000002.1"/>
</dbReference>
<evidence type="ECO:0000256" key="4">
    <source>
        <dbReference type="ARBA" id="ARBA00022801"/>
    </source>
</evidence>
<comment type="similarity">
    <text evidence="2">Belongs to the metallo-beta-lactamase superfamily.</text>
</comment>
<evidence type="ECO:0000313" key="8">
    <source>
        <dbReference type="Proteomes" id="UP000654345"/>
    </source>
</evidence>
<organism evidence="7 8">
    <name type="scientific">Ktedonobacter robiniae</name>
    <dbReference type="NCBI Taxonomy" id="2778365"/>
    <lineage>
        <taxon>Bacteria</taxon>
        <taxon>Bacillati</taxon>
        <taxon>Chloroflexota</taxon>
        <taxon>Ktedonobacteria</taxon>
        <taxon>Ktedonobacterales</taxon>
        <taxon>Ktedonobacteraceae</taxon>
        <taxon>Ktedonobacter</taxon>
    </lineage>
</organism>
<dbReference type="InterPro" id="IPR051013">
    <property type="entry name" value="MBL_superfamily_lactonases"/>
</dbReference>
<evidence type="ECO:0000256" key="2">
    <source>
        <dbReference type="ARBA" id="ARBA00007749"/>
    </source>
</evidence>
<evidence type="ECO:0000256" key="5">
    <source>
        <dbReference type="ARBA" id="ARBA00022833"/>
    </source>
</evidence>
<dbReference type="SUPFAM" id="SSF56281">
    <property type="entry name" value="Metallo-hydrolase/oxidoreductase"/>
    <property type="match status" value="1"/>
</dbReference>
<reference evidence="7 8" key="1">
    <citation type="journal article" date="2021" name="Int. J. Syst. Evol. Microbiol.">
        <title>Reticulibacter mediterranei gen. nov., sp. nov., within the new family Reticulibacteraceae fam. nov., and Ktedonospora formicarum gen. nov., sp. nov., Ktedonobacter robiniae sp. nov., Dictyobacter formicarum sp. nov. and Dictyobacter arantiisoli sp. nov., belonging to the class Ktedonobacteria.</title>
        <authorList>
            <person name="Yabe S."/>
            <person name="Zheng Y."/>
            <person name="Wang C.M."/>
            <person name="Sakai Y."/>
            <person name="Abe K."/>
            <person name="Yokota A."/>
            <person name="Donadio S."/>
            <person name="Cavaletti L."/>
            <person name="Monciardini P."/>
        </authorList>
    </citation>
    <scope>NUCLEOTIDE SEQUENCE [LARGE SCALE GENOMIC DNA]</scope>
    <source>
        <strain evidence="7 8">SOSP1-30</strain>
    </source>
</reference>
<dbReference type="InterPro" id="IPR036866">
    <property type="entry name" value="RibonucZ/Hydroxyglut_hydro"/>
</dbReference>
<comment type="cofactor">
    <cofactor evidence="1">
        <name>Zn(2+)</name>
        <dbReference type="ChEBI" id="CHEBI:29105"/>
    </cofactor>
</comment>